<evidence type="ECO:0000313" key="2">
    <source>
        <dbReference type="EMBL" id="NVN12888.1"/>
    </source>
</evidence>
<accession>A0A7Y7IYR2</accession>
<dbReference type="NCBIfam" id="NF041646">
    <property type="entry name" value="VC0807_fam"/>
    <property type="match status" value="1"/>
</dbReference>
<comment type="caution">
    <text evidence="2">The sequence shown here is derived from an EMBL/GenBank/DDBJ whole genome shotgun (WGS) entry which is preliminary data.</text>
</comment>
<evidence type="ECO:0000313" key="3">
    <source>
        <dbReference type="Proteomes" id="UP000534870"/>
    </source>
</evidence>
<gene>
    <name evidence="2" type="ORF">HUK84_17435</name>
</gene>
<keyword evidence="1" id="KW-0812">Transmembrane</keyword>
<keyword evidence="1" id="KW-1133">Transmembrane helix</keyword>
<name>A0A7Y7IYR2_9PROT</name>
<protein>
    <submittedName>
        <fullName evidence="2">Uncharacterized protein</fullName>
    </submittedName>
</protein>
<dbReference type="RefSeq" id="WP_281362845.1">
    <property type="nucleotide sequence ID" value="NZ_JABXXP010000632.1"/>
</dbReference>
<keyword evidence="1" id="KW-0472">Membrane</keyword>
<organism evidence="2 3">
    <name type="scientific">Nguyenibacter vanlangensis</name>
    <dbReference type="NCBI Taxonomy" id="1216886"/>
    <lineage>
        <taxon>Bacteria</taxon>
        <taxon>Pseudomonadati</taxon>
        <taxon>Pseudomonadota</taxon>
        <taxon>Alphaproteobacteria</taxon>
        <taxon>Acetobacterales</taxon>
        <taxon>Acetobacteraceae</taxon>
        <taxon>Nguyenibacter</taxon>
    </lineage>
</organism>
<sequence>MTTQPAPQSPGLLAWLRRAGWKAALDVGANIVLPVLVYDAVRPAWGEAGGLMASSLPPLLFSAGEFCLTRRIDALSLIVLAGIMLSLLALVGGGSEKFLQIREKMVTAVIGIAFLGSAAIGRPLVYPLALATLRRTAPSAAAAFQ</sequence>
<dbReference type="EMBL" id="JABXXP010000632">
    <property type="protein sequence ID" value="NVN12888.1"/>
    <property type="molecule type" value="Genomic_DNA"/>
</dbReference>
<proteinExistence type="predicted"/>
<reference evidence="2 3" key="1">
    <citation type="submission" date="2020-06" db="EMBL/GenBank/DDBJ databases">
        <title>Description of novel acetic acid bacteria.</title>
        <authorList>
            <person name="Sombolestani A."/>
        </authorList>
    </citation>
    <scope>NUCLEOTIDE SEQUENCE [LARGE SCALE GENOMIC DNA]</scope>
    <source>
        <strain evidence="2 3">LMG 31431</strain>
    </source>
</reference>
<feature type="transmembrane region" description="Helical" evidence="1">
    <location>
        <begin position="105"/>
        <end position="125"/>
    </location>
</feature>
<dbReference type="Proteomes" id="UP000534870">
    <property type="component" value="Unassembled WGS sequence"/>
</dbReference>
<feature type="non-terminal residue" evidence="2">
    <location>
        <position position="145"/>
    </location>
</feature>
<evidence type="ECO:0000256" key="1">
    <source>
        <dbReference type="SAM" id="Phobius"/>
    </source>
</evidence>
<dbReference type="AlphaFoldDB" id="A0A7Y7IYR2"/>
<feature type="transmembrane region" description="Helical" evidence="1">
    <location>
        <begin position="74"/>
        <end position="93"/>
    </location>
</feature>